<evidence type="ECO:0000313" key="3">
    <source>
        <dbReference type="Proteomes" id="UP000759298"/>
    </source>
</evidence>
<keyword evidence="1" id="KW-0812">Transmembrane</keyword>
<gene>
    <name evidence="2" type="ORF">KYN89_05840</name>
</gene>
<reference evidence="2 3" key="1">
    <citation type="submission" date="2021-07" db="EMBL/GenBank/DDBJ databases">
        <title>Alteriqipengyuania abyssalis NZ-12B nov, sp.nov isolated from deep sea sponge in pacific ocean.</title>
        <authorList>
            <person name="Tareen S."/>
            <person name="Wink J."/>
        </authorList>
    </citation>
    <scope>NUCLEOTIDE SEQUENCE [LARGE SCALE GENOMIC DNA]</scope>
    <source>
        <strain evidence="2 3">NZ-12B</strain>
    </source>
</reference>
<keyword evidence="3" id="KW-1185">Reference proteome</keyword>
<evidence type="ECO:0000313" key="2">
    <source>
        <dbReference type="EMBL" id="MBY8336562.1"/>
    </source>
</evidence>
<feature type="transmembrane region" description="Helical" evidence="1">
    <location>
        <begin position="76"/>
        <end position="93"/>
    </location>
</feature>
<feature type="transmembrane region" description="Helical" evidence="1">
    <location>
        <begin position="105"/>
        <end position="122"/>
    </location>
</feature>
<keyword evidence="1" id="KW-1133">Transmembrane helix</keyword>
<dbReference type="EMBL" id="JAHWXP010000002">
    <property type="protein sequence ID" value="MBY8336562.1"/>
    <property type="molecule type" value="Genomic_DNA"/>
</dbReference>
<keyword evidence="1" id="KW-0472">Membrane</keyword>
<sequence>MKPQSIKLFDYFYLGSMFLGLLAFISSYPTLKAQLAAQGAQTGVAVPPSVIWIGYAVGVLIGLLLWYLVSQRRVVIAKWVIVAFFLFSLIGMGDYFGGPLVLSRIYGLVGLLAQALAVAMLFRGDAIRWLNDRPTDDTPPPAA</sequence>
<proteinExistence type="predicted"/>
<feature type="transmembrane region" description="Helical" evidence="1">
    <location>
        <begin position="51"/>
        <end position="69"/>
    </location>
</feature>
<protein>
    <recommendedName>
        <fullName evidence="4">DUF4345 domain-containing protein</fullName>
    </recommendedName>
</protein>
<feature type="transmembrane region" description="Helical" evidence="1">
    <location>
        <begin position="12"/>
        <end position="31"/>
    </location>
</feature>
<dbReference type="Proteomes" id="UP000759298">
    <property type="component" value="Unassembled WGS sequence"/>
</dbReference>
<dbReference type="RefSeq" id="WP_222824240.1">
    <property type="nucleotide sequence ID" value="NZ_JAHWXP010000002.1"/>
</dbReference>
<organism evidence="2 3">
    <name type="scientific">Alteriqipengyuania abyssalis</name>
    <dbReference type="NCBI Taxonomy" id="2860200"/>
    <lineage>
        <taxon>Bacteria</taxon>
        <taxon>Pseudomonadati</taxon>
        <taxon>Pseudomonadota</taxon>
        <taxon>Alphaproteobacteria</taxon>
        <taxon>Sphingomonadales</taxon>
        <taxon>Erythrobacteraceae</taxon>
        <taxon>Alteriqipengyuania</taxon>
    </lineage>
</organism>
<name>A0ABS7PFI5_9SPHN</name>
<evidence type="ECO:0000256" key="1">
    <source>
        <dbReference type="SAM" id="Phobius"/>
    </source>
</evidence>
<accession>A0ABS7PFI5</accession>
<comment type="caution">
    <text evidence="2">The sequence shown here is derived from an EMBL/GenBank/DDBJ whole genome shotgun (WGS) entry which is preliminary data.</text>
</comment>
<evidence type="ECO:0008006" key="4">
    <source>
        <dbReference type="Google" id="ProtNLM"/>
    </source>
</evidence>